<comment type="subcellular location">
    <subcellularLocation>
        <location evidence="1 9 10">Nucleus</location>
    </subcellularLocation>
</comment>
<dbReference type="SUPFAM" id="SSF46689">
    <property type="entry name" value="Homeodomain-like"/>
    <property type="match status" value="1"/>
</dbReference>
<reference evidence="13" key="1">
    <citation type="submission" date="2023-08" db="EMBL/GenBank/DDBJ databases">
        <title>A de novo genome assembly of Solanum verrucosum Schlechtendal, a Mexican diploid species geographically isolated from the other diploid A-genome species in potato relatives.</title>
        <authorList>
            <person name="Hosaka K."/>
        </authorList>
    </citation>
    <scope>NUCLEOTIDE SEQUENCE</scope>
    <source>
        <tissue evidence="13">Young leaves</tissue>
    </source>
</reference>
<evidence type="ECO:0000256" key="10">
    <source>
        <dbReference type="RuleBase" id="RU000682"/>
    </source>
</evidence>
<evidence type="ECO:0000313" key="14">
    <source>
        <dbReference type="Proteomes" id="UP001234989"/>
    </source>
</evidence>
<evidence type="ECO:0000256" key="6">
    <source>
        <dbReference type="ARBA" id="ARBA00023155"/>
    </source>
</evidence>
<dbReference type="PROSITE" id="PS50848">
    <property type="entry name" value="START"/>
    <property type="match status" value="1"/>
</dbReference>
<feature type="domain" description="Homeobox" evidence="11">
    <location>
        <begin position="49"/>
        <end position="109"/>
    </location>
</feature>
<feature type="DNA-binding region" description="Homeobox" evidence="9">
    <location>
        <begin position="51"/>
        <end position="110"/>
    </location>
</feature>
<evidence type="ECO:0000256" key="2">
    <source>
        <dbReference type="ARBA" id="ARBA00006789"/>
    </source>
</evidence>
<dbReference type="PROSITE" id="PS50071">
    <property type="entry name" value="HOMEOBOX_2"/>
    <property type="match status" value="1"/>
</dbReference>
<evidence type="ECO:0000256" key="1">
    <source>
        <dbReference type="ARBA" id="ARBA00004123"/>
    </source>
</evidence>
<evidence type="ECO:0000256" key="7">
    <source>
        <dbReference type="ARBA" id="ARBA00023163"/>
    </source>
</evidence>
<dbReference type="SMART" id="SM00234">
    <property type="entry name" value="START"/>
    <property type="match status" value="1"/>
</dbReference>
<accession>A0AAF0R3K2</accession>
<organism evidence="13 14">
    <name type="scientific">Solanum verrucosum</name>
    <dbReference type="NCBI Taxonomy" id="315347"/>
    <lineage>
        <taxon>Eukaryota</taxon>
        <taxon>Viridiplantae</taxon>
        <taxon>Streptophyta</taxon>
        <taxon>Embryophyta</taxon>
        <taxon>Tracheophyta</taxon>
        <taxon>Spermatophyta</taxon>
        <taxon>Magnoliopsida</taxon>
        <taxon>eudicotyledons</taxon>
        <taxon>Gunneridae</taxon>
        <taxon>Pentapetalae</taxon>
        <taxon>asterids</taxon>
        <taxon>lamiids</taxon>
        <taxon>Solanales</taxon>
        <taxon>Solanaceae</taxon>
        <taxon>Solanoideae</taxon>
        <taxon>Solaneae</taxon>
        <taxon>Solanum</taxon>
    </lineage>
</organism>
<evidence type="ECO:0000256" key="3">
    <source>
        <dbReference type="ARBA" id="ARBA00023015"/>
    </source>
</evidence>
<keyword evidence="3" id="KW-0805">Transcription regulation</keyword>
<evidence type="ECO:0000313" key="13">
    <source>
        <dbReference type="EMBL" id="WMV33740.1"/>
    </source>
</evidence>
<sequence length="665" mass="75329">MEGHSDMNERRESLINVVIRGSREKEIERSYIGHNITGGAFVDERGESSSKRKKPIRHNADQIQALETFFKKNSLPNKKVQLELATKLSMDINQVQNWFQNKRTQMKSQLELYENKTLKQKNDKLRIEHIVMKEALENSICDNCKENIDENQIKIEHDQLEDEVKRLTAQAYKISLFNKDVVHDKMVLLNLAMDALNELFRLYENDKPLWVSSLDGGGETLNIKEYARLFTPLIGTKPEHFTTEATRASGTVADTSLALVNTLMDKRQWVEMFPCIVGKTYNTDVISTGIGGNKSGSLLLKHVEGVWAIVDVSVDTIQEGSQESKIENCRRLPSGCILQDMPNGYCQAHIFLSSDFVILMKYFQVTWIEHMEYNENLVHNWYRPVIKTGLGFGAQRWMATFQRQYQFLKMMKSIIDPIVDLSGERGIRMLAQRMTHNFCAGVCATAHYWEIIQLANKENSKLMMRTNISDLGESTGMVLSATKTIWLPVKHQRLFKFLTNEQIRSQWDVLSNTCPMKRMINISKGQTVDNNISLFFPHGDDSGANQVILQDTCMDATGSLLVYATIDSQEINTVMKGGDSSCVTLFSNGITIVPDCFQDFSTTNNYNVISGEMNNGFGGGSLVTISFQMVGNIFPATTLSMELVKEANALISHTIHKIKSALKCK</sequence>
<dbReference type="GO" id="GO:0003677">
    <property type="term" value="F:DNA binding"/>
    <property type="evidence" value="ECO:0007669"/>
    <property type="project" value="UniProtKB-UniRule"/>
</dbReference>
<keyword evidence="6 9" id="KW-0371">Homeobox</keyword>
<dbReference type="PANTHER" id="PTHR45654:SF53">
    <property type="entry name" value="HOMEOBOX DOMAIN-CONTAINING PROTEIN"/>
    <property type="match status" value="1"/>
</dbReference>
<dbReference type="Gene3D" id="1.10.10.60">
    <property type="entry name" value="Homeodomain-like"/>
    <property type="match status" value="1"/>
</dbReference>
<dbReference type="InterPro" id="IPR002913">
    <property type="entry name" value="START_lipid-bd_dom"/>
</dbReference>
<keyword evidence="14" id="KW-1185">Reference proteome</keyword>
<dbReference type="GO" id="GO:0008289">
    <property type="term" value="F:lipid binding"/>
    <property type="evidence" value="ECO:0007669"/>
    <property type="project" value="InterPro"/>
</dbReference>
<dbReference type="CDD" id="cd00086">
    <property type="entry name" value="homeodomain"/>
    <property type="match status" value="1"/>
</dbReference>
<evidence type="ECO:0000259" key="11">
    <source>
        <dbReference type="PROSITE" id="PS50071"/>
    </source>
</evidence>
<feature type="domain" description="START" evidence="12">
    <location>
        <begin position="181"/>
        <end position="410"/>
    </location>
</feature>
<dbReference type="InterPro" id="IPR001356">
    <property type="entry name" value="HD"/>
</dbReference>
<dbReference type="PROSITE" id="PS00027">
    <property type="entry name" value="HOMEOBOX_1"/>
    <property type="match status" value="1"/>
</dbReference>
<dbReference type="InterPro" id="IPR057993">
    <property type="entry name" value="HD-Zip_IV_C"/>
</dbReference>
<evidence type="ECO:0000256" key="5">
    <source>
        <dbReference type="ARBA" id="ARBA00023125"/>
    </source>
</evidence>
<dbReference type="Pfam" id="PF01852">
    <property type="entry name" value="START"/>
    <property type="match status" value="2"/>
</dbReference>
<dbReference type="PANTHER" id="PTHR45654">
    <property type="entry name" value="HOMEOBOX-LEUCINE ZIPPER PROTEIN MERISTEM L1"/>
    <property type="match status" value="1"/>
</dbReference>
<comment type="similarity">
    <text evidence="2">Belongs to the HD-ZIP homeobox family. Class IV subfamily.</text>
</comment>
<dbReference type="SUPFAM" id="SSF55961">
    <property type="entry name" value="Bet v1-like"/>
    <property type="match status" value="2"/>
</dbReference>
<dbReference type="CDD" id="cd08875">
    <property type="entry name" value="START_ArGLABRA2_like"/>
    <property type="match status" value="1"/>
</dbReference>
<dbReference type="AlphaFoldDB" id="A0AAF0R3K2"/>
<keyword evidence="5 9" id="KW-0238">DNA-binding</keyword>
<dbReference type="Pfam" id="PF25797">
    <property type="entry name" value="PDF2_C"/>
    <property type="match status" value="1"/>
</dbReference>
<keyword evidence="4" id="KW-0175">Coiled coil</keyword>
<evidence type="ECO:0000256" key="4">
    <source>
        <dbReference type="ARBA" id="ARBA00023054"/>
    </source>
</evidence>
<dbReference type="SMART" id="SM00389">
    <property type="entry name" value="HOX"/>
    <property type="match status" value="1"/>
</dbReference>
<keyword evidence="7" id="KW-0804">Transcription</keyword>
<evidence type="ECO:0000259" key="12">
    <source>
        <dbReference type="PROSITE" id="PS50848"/>
    </source>
</evidence>
<dbReference type="EMBL" id="CP133617">
    <property type="protein sequence ID" value="WMV33740.1"/>
    <property type="molecule type" value="Genomic_DNA"/>
</dbReference>
<proteinExistence type="inferred from homology"/>
<dbReference type="InterPro" id="IPR009057">
    <property type="entry name" value="Homeodomain-like_sf"/>
</dbReference>
<dbReference type="InterPro" id="IPR042160">
    <property type="entry name" value="HD-Zip_IV"/>
</dbReference>
<dbReference type="InterPro" id="IPR017970">
    <property type="entry name" value="Homeobox_CS"/>
</dbReference>
<evidence type="ECO:0000256" key="9">
    <source>
        <dbReference type="PROSITE-ProRule" id="PRU00108"/>
    </source>
</evidence>
<name>A0AAF0R3K2_SOLVR</name>
<dbReference type="GO" id="GO:0000981">
    <property type="term" value="F:DNA-binding transcription factor activity, RNA polymerase II-specific"/>
    <property type="evidence" value="ECO:0007669"/>
    <property type="project" value="InterPro"/>
</dbReference>
<protein>
    <submittedName>
        <fullName evidence="13">Uncharacterized protein</fullName>
    </submittedName>
</protein>
<gene>
    <name evidence="13" type="ORF">MTR67_027125</name>
</gene>
<dbReference type="GO" id="GO:0005634">
    <property type="term" value="C:nucleus"/>
    <property type="evidence" value="ECO:0007669"/>
    <property type="project" value="UniProtKB-SubCell"/>
</dbReference>
<dbReference type="Proteomes" id="UP001234989">
    <property type="component" value="Chromosome 6"/>
</dbReference>
<evidence type="ECO:0000256" key="8">
    <source>
        <dbReference type="ARBA" id="ARBA00023242"/>
    </source>
</evidence>
<dbReference type="Pfam" id="PF00046">
    <property type="entry name" value="Homeodomain"/>
    <property type="match status" value="1"/>
</dbReference>
<keyword evidence="8 9" id="KW-0539">Nucleus</keyword>